<dbReference type="RefSeq" id="WP_076157827.1">
    <property type="nucleotide sequence ID" value="NZ_JBEZVB010000060.1"/>
</dbReference>
<keyword evidence="3" id="KW-1185">Reference proteome</keyword>
<protein>
    <recommendedName>
        <fullName evidence="1">Beta-lactamase-related domain-containing protein</fullName>
    </recommendedName>
</protein>
<organism evidence="2 3">
    <name type="scientific">Amycolatopsis coloradensis</name>
    <dbReference type="NCBI Taxonomy" id="76021"/>
    <lineage>
        <taxon>Bacteria</taxon>
        <taxon>Bacillati</taxon>
        <taxon>Actinomycetota</taxon>
        <taxon>Actinomycetes</taxon>
        <taxon>Pseudonocardiales</taxon>
        <taxon>Pseudonocardiaceae</taxon>
        <taxon>Amycolatopsis</taxon>
    </lineage>
</organism>
<reference evidence="2 3" key="1">
    <citation type="submission" date="2016-01" db="EMBL/GenBank/DDBJ databases">
        <title>Amycolatopsis coloradensis genome sequencing and assembly.</title>
        <authorList>
            <person name="Mayilraj S."/>
        </authorList>
    </citation>
    <scope>NUCLEOTIDE SEQUENCE [LARGE SCALE GENOMIC DNA]</scope>
    <source>
        <strain evidence="2 3">DSM 44225</strain>
    </source>
</reference>
<dbReference type="AlphaFoldDB" id="A0A1R0KZ54"/>
<dbReference type="OrthoDB" id="3422781at2"/>
<dbReference type="Proteomes" id="UP000187486">
    <property type="component" value="Unassembled WGS sequence"/>
</dbReference>
<comment type="caution">
    <text evidence="2">The sequence shown here is derived from an EMBL/GenBank/DDBJ whole genome shotgun (WGS) entry which is preliminary data.</text>
</comment>
<dbReference type="STRING" id="76021.BS329_08875"/>
<dbReference type="EMBL" id="MQUQ01000004">
    <property type="protein sequence ID" value="OLZ54620.1"/>
    <property type="molecule type" value="Genomic_DNA"/>
</dbReference>
<evidence type="ECO:0000259" key="1">
    <source>
        <dbReference type="Pfam" id="PF00144"/>
    </source>
</evidence>
<dbReference type="PANTHER" id="PTHR43283">
    <property type="entry name" value="BETA-LACTAMASE-RELATED"/>
    <property type="match status" value="1"/>
</dbReference>
<dbReference type="PANTHER" id="PTHR43283:SF3">
    <property type="entry name" value="BETA-LACTAMASE FAMILY PROTEIN (AFU_ORTHOLOGUE AFUA_5G07500)"/>
    <property type="match status" value="1"/>
</dbReference>
<sequence>MNSPEWWTRAVERVAETRRADPGNLPGAVMGVETLADGPLIAAIGDGWSERTICEIGTMSKAFTATAVLLALEEVGLLDVEAEVWRLPGMGAFGSSPSKRKIRVRHLLQHTSGLPTIQHYTAGPATPCNDPGGPPPSFADTDARLGPTSEWTCYPGGTNEYLFVDGRPRPSRTLTVEQVSGALMEYYEPVKEPGAEYFYSPINHVIAARIAETLTGMSINVYLKRRLFEPLGMTDSFFVAQPTGDAELDAWIGEGVTEEQRARIADITMITRDGALPPEVAPGPDGVWDKFRRGWRFVFPDGGMMTTVGDLLAFLRVLRDGGRAGERRILSPEIVKLLVDDHGFGHTMGFGYRSANTPYGQGSGTLEHLGSKMTYCWLELNSADPLLGVFFSQRLPNIATTPNMGAGLKVIFRVFVPAVGDARTGSR</sequence>
<dbReference type="Gene3D" id="3.40.710.10">
    <property type="entry name" value="DD-peptidase/beta-lactamase superfamily"/>
    <property type="match status" value="1"/>
</dbReference>
<dbReference type="Pfam" id="PF00144">
    <property type="entry name" value="Beta-lactamase"/>
    <property type="match status" value="1"/>
</dbReference>
<feature type="domain" description="Beta-lactamase-related" evidence="1">
    <location>
        <begin position="45"/>
        <end position="397"/>
    </location>
</feature>
<dbReference type="InterPro" id="IPR001466">
    <property type="entry name" value="Beta-lactam-related"/>
</dbReference>
<evidence type="ECO:0000313" key="2">
    <source>
        <dbReference type="EMBL" id="OLZ54620.1"/>
    </source>
</evidence>
<gene>
    <name evidence="2" type="ORF">BS329_08875</name>
</gene>
<name>A0A1R0KZ54_9PSEU</name>
<dbReference type="InterPro" id="IPR050789">
    <property type="entry name" value="Diverse_Enzym_Activities"/>
</dbReference>
<dbReference type="InterPro" id="IPR012338">
    <property type="entry name" value="Beta-lactam/transpept-like"/>
</dbReference>
<evidence type="ECO:0000313" key="3">
    <source>
        <dbReference type="Proteomes" id="UP000187486"/>
    </source>
</evidence>
<dbReference type="SUPFAM" id="SSF56601">
    <property type="entry name" value="beta-lactamase/transpeptidase-like"/>
    <property type="match status" value="1"/>
</dbReference>
<proteinExistence type="predicted"/>
<accession>A0A1R0KZ54</accession>